<keyword evidence="6" id="KW-1185">Reference proteome</keyword>
<feature type="compositionally biased region" description="Basic and acidic residues" evidence="3">
    <location>
        <begin position="311"/>
        <end position="389"/>
    </location>
</feature>
<accession>A0A093JSV5</accession>
<evidence type="ECO:0000313" key="6">
    <source>
        <dbReference type="Proteomes" id="UP000053584"/>
    </source>
</evidence>
<comment type="similarity">
    <text evidence="1 2">Belongs to the SNW family.</text>
</comment>
<feature type="non-terminal residue" evidence="5">
    <location>
        <position position="1"/>
    </location>
</feature>
<dbReference type="Proteomes" id="UP000053584">
    <property type="component" value="Unassembled WGS sequence"/>
</dbReference>
<dbReference type="InterPro" id="IPR004015">
    <property type="entry name" value="SKI-int_prot_SKIP_SNW-dom"/>
</dbReference>
<feature type="region of interest" description="Disordered" evidence="3">
    <location>
        <begin position="209"/>
        <end position="233"/>
    </location>
</feature>
<evidence type="ECO:0000259" key="4">
    <source>
        <dbReference type="Pfam" id="PF02731"/>
    </source>
</evidence>
<organism evidence="5 6">
    <name type="scientific">Struthio camelus australis</name>
    <dbReference type="NCBI Taxonomy" id="441894"/>
    <lineage>
        <taxon>Eukaryota</taxon>
        <taxon>Metazoa</taxon>
        <taxon>Chordata</taxon>
        <taxon>Craniata</taxon>
        <taxon>Vertebrata</taxon>
        <taxon>Euteleostomi</taxon>
        <taxon>Archelosauria</taxon>
        <taxon>Archosauria</taxon>
        <taxon>Dinosauria</taxon>
        <taxon>Saurischia</taxon>
        <taxon>Theropoda</taxon>
        <taxon>Coelurosauria</taxon>
        <taxon>Aves</taxon>
        <taxon>Palaeognathae</taxon>
        <taxon>Struthioniformes</taxon>
        <taxon>Struthionidae</taxon>
        <taxon>Struthio</taxon>
    </lineage>
</organism>
<feature type="domain" description="SKI-interacting protein SKIP SNW" evidence="4">
    <location>
        <begin position="175"/>
        <end position="335"/>
    </location>
</feature>
<gene>
    <name evidence="5" type="ORF">N308_15160</name>
</gene>
<comment type="function">
    <text evidence="2">Involved in pre-mRNA splicing.</text>
</comment>
<evidence type="ECO:0000256" key="1">
    <source>
        <dbReference type="ARBA" id="ARBA00010197"/>
    </source>
</evidence>
<dbReference type="GO" id="GO:0005681">
    <property type="term" value="C:spliceosomal complex"/>
    <property type="evidence" value="ECO:0007669"/>
    <property type="project" value="UniProtKB-UniRule"/>
</dbReference>
<keyword evidence="2" id="KW-0508">mRNA splicing</keyword>
<keyword evidence="2" id="KW-0507">mRNA processing</keyword>
<dbReference type="GO" id="GO:0000398">
    <property type="term" value="P:mRNA splicing, via spliceosome"/>
    <property type="evidence" value="ECO:0007669"/>
    <property type="project" value="InterPro"/>
</dbReference>
<dbReference type="PANTHER" id="PTHR12096">
    <property type="entry name" value="NUCLEAR PROTEIN SKIP-RELATED"/>
    <property type="match status" value="1"/>
</dbReference>
<sequence>LWMCSFLPAPTQLSQDQLELEERARAQRSRQTALVSSRREPPPYGYRKGWIPRMLEDFGDGGAFPEIHVAQYPLDMGRKKKMSNALAVQVDAEGKIKYDAIARQGQSKDKVIYSKYTDLVPKEVMNVDDPELQRPDEEAIREITEKTRAALEKSVSQKVAAAMPVRAADKLAPAQYIRYTPSQQGVAFNSGAKQRVIRMVEMQKDPMEPPRFKINKKIPRGPPSPPAPVMHSPSRKMTVKEQQEWKIPPCISNWKNAKGYTIPLDKRLAADGRGLQTVHINENFAKLAEALYIADRKAREAVEMRAQVERKMAQKEKEKHEEKLREMAQKARERRAGIKTHVEKEDGEARERDEIRHDRRKERQHDRNLSRAAPDKRSKLQRNENRDISEVIALGVPNPRPSNEVQYDQRLFNQSKGMDSGFAGGEDEIYNVYDQPWRSGKDMAQNIYRPSKNVDKDMYGDDLEARIKTNRFVPDKEFSNSDRNTRGRGRDGPVQFEEDPFGLDKFLEEAKQHGGSKRPSDSSRPKEHEHEGKKRRKD</sequence>
<feature type="region of interest" description="Disordered" evidence="3">
    <location>
        <begin position="471"/>
        <end position="538"/>
    </location>
</feature>
<reference evidence="5 6" key="1">
    <citation type="submission" date="2014-04" db="EMBL/GenBank/DDBJ databases">
        <title>Genome evolution of avian class.</title>
        <authorList>
            <person name="Zhang G."/>
            <person name="Li C."/>
        </authorList>
    </citation>
    <scope>NUCLEOTIDE SEQUENCE [LARGE SCALE GENOMIC DNA]</scope>
    <source>
        <strain evidence="5">BGI_N308</strain>
    </source>
</reference>
<evidence type="ECO:0000256" key="2">
    <source>
        <dbReference type="RuleBase" id="RU367140"/>
    </source>
</evidence>
<evidence type="ECO:0000313" key="5">
    <source>
        <dbReference type="EMBL" id="KFV81684.1"/>
    </source>
</evidence>
<dbReference type="EMBL" id="KL206359">
    <property type="protein sequence ID" value="KFV81684.1"/>
    <property type="molecule type" value="Genomic_DNA"/>
</dbReference>
<feature type="non-terminal residue" evidence="5">
    <location>
        <position position="538"/>
    </location>
</feature>
<dbReference type="AlphaFoldDB" id="A0A093JSV5"/>
<comment type="subcellular location">
    <subcellularLocation>
        <location evidence="2">Nucleus</location>
    </subcellularLocation>
</comment>
<feature type="compositionally biased region" description="Basic and acidic residues" evidence="3">
    <location>
        <begin position="505"/>
        <end position="532"/>
    </location>
</feature>
<feature type="region of interest" description="Disordered" evidence="3">
    <location>
        <begin position="311"/>
        <end position="390"/>
    </location>
</feature>
<feature type="compositionally biased region" description="Basic and acidic residues" evidence="3">
    <location>
        <begin position="471"/>
        <end position="491"/>
    </location>
</feature>
<proteinExistence type="inferred from homology"/>
<name>A0A093JSV5_STRCA</name>
<dbReference type="STRING" id="441894.ENSSCUP00000013091"/>
<keyword evidence="2" id="KW-0747">Spliceosome</keyword>
<protein>
    <recommendedName>
        <fullName evidence="2">SNW domain-containing protein 1</fullName>
    </recommendedName>
</protein>
<evidence type="ECO:0000256" key="3">
    <source>
        <dbReference type="SAM" id="MobiDB-lite"/>
    </source>
</evidence>
<dbReference type="Pfam" id="PF02731">
    <property type="entry name" value="SKIP_SNW"/>
    <property type="match status" value="1"/>
</dbReference>
<comment type="subunit">
    <text evidence="2">Identified in the spliceosome C complex.</text>
</comment>
<dbReference type="InterPro" id="IPR017862">
    <property type="entry name" value="SKI-int_prot_SKIP"/>
</dbReference>
<keyword evidence="2" id="KW-0539">Nucleus</keyword>